<sequence>MKRKVIVTAINDLLQTPEGLELLADFPRTLVIAHLRKITEESRSKQLLEGANPKTNQEILNEARVKLVNDHQPTLKKVINGTGTILHTNLGRSNLAPCIKEDLFHVAFGFSNVEYVLETGERGSRYAHLEKLLQKLTGAEAALVVNNNAAAVLLTLSALAKGKEVVVSRGELVEIGGSFRIPEIMELSGCHLKEIGTTNKTHKKDYLQATEEEFEGLILKVHTSNYSIKGFTAEVDLKDLKEIASTRNIPLVYDMGSGVLTSLANYGVETGYTVKEVLSTGVDIVTFSGDKLLGGPQAGIIVGKKEYIEKMKEHQLTRALRVDKMTIAALEGTLRLYLDEIKAISSIPTLNMLTLSKEELHRKAICLMKSLFRLEGLQVKLIEGISQVGGGSMPDVELSSWLLALEPENLSTTSFVEALRKASIPIILRIKKEQCLLDIRTVNETDFPIVINMIRETLDSHR</sequence>
<comment type="subcellular location">
    <subcellularLocation>
        <location evidence="8">Cytoplasm</location>
    </subcellularLocation>
</comment>
<evidence type="ECO:0000256" key="3">
    <source>
        <dbReference type="ARBA" id="ARBA00022679"/>
    </source>
</evidence>
<dbReference type="GO" id="GO:0001514">
    <property type="term" value="P:selenocysteine incorporation"/>
    <property type="evidence" value="ECO:0007669"/>
    <property type="project" value="UniProtKB-UniRule"/>
</dbReference>
<proteinExistence type="inferred from homology"/>
<comment type="catalytic activity">
    <reaction evidence="8">
        <text>L-seryl-tRNA(Sec) + selenophosphate + H(+) = L-selenocysteinyl-tRNA(Sec) + phosphate</text>
        <dbReference type="Rhea" id="RHEA:22728"/>
        <dbReference type="Rhea" id="RHEA-COMP:9742"/>
        <dbReference type="Rhea" id="RHEA-COMP:9743"/>
        <dbReference type="ChEBI" id="CHEBI:15378"/>
        <dbReference type="ChEBI" id="CHEBI:16144"/>
        <dbReference type="ChEBI" id="CHEBI:43474"/>
        <dbReference type="ChEBI" id="CHEBI:78533"/>
        <dbReference type="ChEBI" id="CHEBI:78573"/>
        <dbReference type="EC" id="2.9.1.1"/>
    </reaction>
</comment>
<evidence type="ECO:0000256" key="6">
    <source>
        <dbReference type="ARBA" id="ARBA00023266"/>
    </source>
</evidence>
<protein>
    <recommendedName>
        <fullName evidence="8">L-seryl-tRNA(Sec) selenium transferase</fullName>
        <ecNumber evidence="8">2.9.1.1</ecNumber>
    </recommendedName>
    <alternativeName>
        <fullName evidence="8">Selenocysteine synthase</fullName>
        <shortName evidence="8">Sec synthase</shortName>
    </alternativeName>
    <alternativeName>
        <fullName evidence="8">Selenocysteinyl-tRNA(Sec) synthase</fullName>
    </alternativeName>
</protein>
<comment type="cofactor">
    <cofactor evidence="1 8 9">
        <name>pyridoxal 5'-phosphate</name>
        <dbReference type="ChEBI" id="CHEBI:597326"/>
    </cofactor>
</comment>
<name>A0A1E5KVW4_9ENTE</name>
<dbReference type="STRING" id="762845.BCR26_14995"/>
<keyword evidence="6 8" id="KW-0711">Selenium</keyword>
<dbReference type="InterPro" id="IPR015421">
    <property type="entry name" value="PyrdxlP-dep_Trfase_major"/>
</dbReference>
<dbReference type="Proteomes" id="UP000095256">
    <property type="component" value="Unassembled WGS sequence"/>
</dbReference>
<keyword evidence="11" id="KW-1185">Reference proteome</keyword>
<evidence type="ECO:0000256" key="9">
    <source>
        <dbReference type="PIRSR" id="PIRSR618319-50"/>
    </source>
</evidence>
<comment type="similarity">
    <text evidence="7 8">Belongs to the SelA family.</text>
</comment>
<dbReference type="UniPathway" id="UPA00906">
    <property type="reaction ID" value="UER00896"/>
</dbReference>
<dbReference type="InterPro" id="IPR004534">
    <property type="entry name" value="SelA_trans"/>
</dbReference>
<evidence type="ECO:0000256" key="2">
    <source>
        <dbReference type="ARBA" id="ARBA00022490"/>
    </source>
</evidence>
<dbReference type="OrthoDB" id="9787096at2"/>
<dbReference type="PANTHER" id="PTHR32328:SF0">
    <property type="entry name" value="L-SERYL-TRNA(SEC) SELENIUM TRANSFERASE"/>
    <property type="match status" value="1"/>
</dbReference>
<dbReference type="Gene3D" id="3.40.640.10">
    <property type="entry name" value="Type I PLP-dependent aspartate aminotransferase-like (Major domain)"/>
    <property type="match status" value="1"/>
</dbReference>
<dbReference type="NCBIfam" id="TIGR00474">
    <property type="entry name" value="selA"/>
    <property type="match status" value="1"/>
</dbReference>
<comment type="caution">
    <text evidence="10">The sequence shown here is derived from an EMBL/GenBank/DDBJ whole genome shotgun (WGS) entry which is preliminary data.</text>
</comment>
<organism evidence="10 11">
    <name type="scientific">Enterococcus rivorum</name>
    <dbReference type="NCBI Taxonomy" id="762845"/>
    <lineage>
        <taxon>Bacteria</taxon>
        <taxon>Bacillati</taxon>
        <taxon>Bacillota</taxon>
        <taxon>Bacilli</taxon>
        <taxon>Lactobacillales</taxon>
        <taxon>Enterococcaceae</taxon>
        <taxon>Enterococcus</taxon>
    </lineage>
</organism>
<dbReference type="InterPro" id="IPR018319">
    <property type="entry name" value="SelA-like"/>
</dbReference>
<dbReference type="GO" id="GO:0004125">
    <property type="term" value="F:L-seryl-tRNA(Sec) selenium transferase activity"/>
    <property type="evidence" value="ECO:0007669"/>
    <property type="project" value="UniProtKB-UniRule"/>
</dbReference>
<evidence type="ECO:0000313" key="11">
    <source>
        <dbReference type="Proteomes" id="UP000095256"/>
    </source>
</evidence>
<dbReference type="Gene3D" id="3.90.1150.180">
    <property type="match status" value="1"/>
</dbReference>
<keyword evidence="3 8" id="KW-0808">Transferase</keyword>
<feature type="modified residue" description="N6-(pyridoxal phosphate)lysine" evidence="8 9">
    <location>
        <position position="291"/>
    </location>
</feature>
<dbReference type="AlphaFoldDB" id="A0A1E5KVW4"/>
<keyword evidence="4 8" id="KW-0663">Pyridoxal phosphate</keyword>
<reference evidence="10 11" key="1">
    <citation type="submission" date="2016-09" db="EMBL/GenBank/DDBJ databases">
        <authorList>
            <person name="Capua I."/>
            <person name="De Benedictis P."/>
            <person name="Joannis T."/>
            <person name="Lombin L.H."/>
            <person name="Cattoli G."/>
        </authorList>
    </citation>
    <scope>NUCLEOTIDE SEQUENCE [LARGE SCALE GENOMIC DNA]</scope>
    <source>
        <strain evidence="10 11">LMG 25899</strain>
    </source>
</reference>
<evidence type="ECO:0000313" key="10">
    <source>
        <dbReference type="EMBL" id="OEH82016.1"/>
    </source>
</evidence>
<keyword evidence="5 8" id="KW-0648">Protein biosynthesis</keyword>
<comment type="pathway">
    <text evidence="8">Aminoacyl-tRNA biosynthesis; selenocysteinyl-tRNA(Sec) biosynthesis; selenocysteinyl-tRNA(Sec) from L-seryl-tRNA(Sec) (bacterial route): step 1/1.</text>
</comment>
<dbReference type="EC" id="2.9.1.1" evidence="8"/>
<gene>
    <name evidence="8" type="primary">selA</name>
    <name evidence="10" type="ORF">BCR26_14995</name>
</gene>
<dbReference type="HAMAP" id="MF_00423">
    <property type="entry name" value="SelA"/>
    <property type="match status" value="1"/>
</dbReference>
<dbReference type="PANTHER" id="PTHR32328">
    <property type="entry name" value="L-SERYL-TRNA(SEC) SELENIUM TRANSFERASE"/>
    <property type="match status" value="1"/>
</dbReference>
<evidence type="ECO:0000256" key="5">
    <source>
        <dbReference type="ARBA" id="ARBA00022917"/>
    </source>
</evidence>
<evidence type="ECO:0000256" key="8">
    <source>
        <dbReference type="HAMAP-Rule" id="MF_00423"/>
    </source>
</evidence>
<dbReference type="SUPFAM" id="SSF53383">
    <property type="entry name" value="PLP-dependent transferases"/>
    <property type="match status" value="1"/>
</dbReference>
<evidence type="ECO:0000256" key="4">
    <source>
        <dbReference type="ARBA" id="ARBA00022898"/>
    </source>
</evidence>
<comment type="function">
    <text evidence="8">Converts seryl-tRNA(Sec) to selenocysteinyl-tRNA(Sec) required for selenoprotein biosynthesis.</text>
</comment>
<evidence type="ECO:0000256" key="7">
    <source>
        <dbReference type="ARBA" id="ARBA00044507"/>
    </source>
</evidence>
<dbReference type="Pfam" id="PF03841">
    <property type="entry name" value="SelA"/>
    <property type="match status" value="1"/>
</dbReference>
<evidence type="ECO:0000256" key="1">
    <source>
        <dbReference type="ARBA" id="ARBA00001933"/>
    </source>
</evidence>
<keyword evidence="2 8" id="KW-0963">Cytoplasm</keyword>
<dbReference type="InterPro" id="IPR015424">
    <property type="entry name" value="PyrdxlP-dep_Trfase"/>
</dbReference>
<dbReference type="EMBL" id="MIEK01000031">
    <property type="protein sequence ID" value="OEH82016.1"/>
    <property type="molecule type" value="Genomic_DNA"/>
</dbReference>
<accession>A0A1E5KVW4</accession>
<dbReference type="GO" id="GO:0005737">
    <property type="term" value="C:cytoplasm"/>
    <property type="evidence" value="ECO:0007669"/>
    <property type="project" value="UniProtKB-SubCell"/>
</dbReference>
<dbReference type="GO" id="GO:0001717">
    <property type="term" value="P:conversion of seryl-tRNAsec to selenocys-tRNAsec"/>
    <property type="evidence" value="ECO:0007669"/>
    <property type="project" value="UniProtKB-UniRule"/>
</dbReference>
<dbReference type="RefSeq" id="WP_069699022.1">
    <property type="nucleotide sequence ID" value="NZ_JAGGMA010000039.1"/>
</dbReference>